<keyword evidence="2" id="KW-1185">Reference proteome</keyword>
<dbReference type="EMBL" id="JAUJYO010000020">
    <property type="protein sequence ID" value="KAK1285883.1"/>
    <property type="molecule type" value="Genomic_DNA"/>
</dbReference>
<organism evidence="1 2">
    <name type="scientific">Acorus calamus</name>
    <name type="common">Sweet flag</name>
    <dbReference type="NCBI Taxonomy" id="4465"/>
    <lineage>
        <taxon>Eukaryota</taxon>
        <taxon>Viridiplantae</taxon>
        <taxon>Streptophyta</taxon>
        <taxon>Embryophyta</taxon>
        <taxon>Tracheophyta</taxon>
        <taxon>Spermatophyta</taxon>
        <taxon>Magnoliopsida</taxon>
        <taxon>Liliopsida</taxon>
        <taxon>Acoraceae</taxon>
        <taxon>Acorus</taxon>
    </lineage>
</organism>
<dbReference type="PANTHER" id="PTHR35461:SF3">
    <property type="entry name" value="OVATE DOMAIN-CONTAINING PROTEIN"/>
    <property type="match status" value="1"/>
</dbReference>
<proteinExistence type="predicted"/>
<accession>A0AAV9C9Z1</accession>
<evidence type="ECO:0000313" key="2">
    <source>
        <dbReference type="Proteomes" id="UP001180020"/>
    </source>
</evidence>
<gene>
    <name evidence="1" type="ORF">QJS10_CPB20g00760</name>
</gene>
<reference evidence="1" key="1">
    <citation type="journal article" date="2023" name="Nat. Commun.">
        <title>Diploid and tetraploid genomes of Acorus and the evolution of monocots.</title>
        <authorList>
            <person name="Ma L."/>
            <person name="Liu K.W."/>
            <person name="Li Z."/>
            <person name="Hsiao Y.Y."/>
            <person name="Qi Y."/>
            <person name="Fu T."/>
            <person name="Tang G.D."/>
            <person name="Zhang D."/>
            <person name="Sun W.H."/>
            <person name="Liu D.K."/>
            <person name="Li Y."/>
            <person name="Chen G.Z."/>
            <person name="Liu X.D."/>
            <person name="Liao X.Y."/>
            <person name="Jiang Y.T."/>
            <person name="Yu X."/>
            <person name="Hao Y."/>
            <person name="Huang J."/>
            <person name="Zhao X.W."/>
            <person name="Ke S."/>
            <person name="Chen Y.Y."/>
            <person name="Wu W.L."/>
            <person name="Hsu J.L."/>
            <person name="Lin Y.F."/>
            <person name="Huang M.D."/>
            <person name="Li C.Y."/>
            <person name="Huang L."/>
            <person name="Wang Z.W."/>
            <person name="Zhao X."/>
            <person name="Zhong W.Y."/>
            <person name="Peng D.H."/>
            <person name="Ahmad S."/>
            <person name="Lan S."/>
            <person name="Zhang J.S."/>
            <person name="Tsai W.C."/>
            <person name="Van de Peer Y."/>
            <person name="Liu Z.J."/>
        </authorList>
    </citation>
    <scope>NUCLEOTIDE SEQUENCE</scope>
    <source>
        <strain evidence="1">CP</strain>
    </source>
</reference>
<sequence length="204" mass="23663">MLLRKSINEAKKLIRKTIKSFQDMFFCSGYERLPDSPPPPDTILFAPWRGNKCRQNSFHDYHDIYDEFRDQQRTTNMKDNNKQLPNIEGHARQGRPCFAQTKQHEVARKVSVSTRDAQLISTNQDSKSCISIIERLEELLERVDARDVEQASDIEEAICYYTRITCPLYVDIVHRFFMDTCPDLHSQVLPSPIVVGLSGRSLLK</sequence>
<dbReference type="AlphaFoldDB" id="A0AAV9C9Z1"/>
<name>A0AAV9C9Z1_ACOCL</name>
<protein>
    <submittedName>
        <fullName evidence="1">Uncharacterized protein</fullName>
    </submittedName>
</protein>
<dbReference type="PANTHER" id="PTHR35461">
    <property type="entry name" value="BNAANNG14610D PROTEIN"/>
    <property type="match status" value="1"/>
</dbReference>
<dbReference type="Proteomes" id="UP001180020">
    <property type="component" value="Unassembled WGS sequence"/>
</dbReference>
<comment type="caution">
    <text evidence="1">The sequence shown here is derived from an EMBL/GenBank/DDBJ whole genome shotgun (WGS) entry which is preliminary data.</text>
</comment>
<reference evidence="1" key="2">
    <citation type="submission" date="2023-06" db="EMBL/GenBank/DDBJ databases">
        <authorList>
            <person name="Ma L."/>
            <person name="Liu K.-W."/>
            <person name="Li Z."/>
            <person name="Hsiao Y.-Y."/>
            <person name="Qi Y."/>
            <person name="Fu T."/>
            <person name="Tang G."/>
            <person name="Zhang D."/>
            <person name="Sun W.-H."/>
            <person name="Liu D.-K."/>
            <person name="Li Y."/>
            <person name="Chen G.-Z."/>
            <person name="Liu X.-D."/>
            <person name="Liao X.-Y."/>
            <person name="Jiang Y.-T."/>
            <person name="Yu X."/>
            <person name="Hao Y."/>
            <person name="Huang J."/>
            <person name="Zhao X.-W."/>
            <person name="Ke S."/>
            <person name="Chen Y.-Y."/>
            <person name="Wu W.-L."/>
            <person name="Hsu J.-L."/>
            <person name="Lin Y.-F."/>
            <person name="Huang M.-D."/>
            <person name="Li C.-Y."/>
            <person name="Huang L."/>
            <person name="Wang Z.-W."/>
            <person name="Zhao X."/>
            <person name="Zhong W.-Y."/>
            <person name="Peng D.-H."/>
            <person name="Ahmad S."/>
            <person name="Lan S."/>
            <person name="Zhang J.-S."/>
            <person name="Tsai W.-C."/>
            <person name="Van De Peer Y."/>
            <person name="Liu Z.-J."/>
        </authorList>
    </citation>
    <scope>NUCLEOTIDE SEQUENCE</scope>
    <source>
        <strain evidence="1">CP</strain>
        <tissue evidence="1">Leaves</tissue>
    </source>
</reference>
<evidence type="ECO:0000313" key="1">
    <source>
        <dbReference type="EMBL" id="KAK1285883.1"/>
    </source>
</evidence>